<keyword evidence="5 9" id="KW-0560">Oxidoreductase</keyword>
<accession>A0AAJ0D763</accession>
<name>A0AAJ0D763_9PEZI</name>
<dbReference type="InterPro" id="IPR036396">
    <property type="entry name" value="Cyt_P450_sf"/>
</dbReference>
<evidence type="ECO:0000313" key="12">
    <source>
        <dbReference type="Proteomes" id="UP001271007"/>
    </source>
</evidence>
<dbReference type="GO" id="GO:0004497">
    <property type="term" value="F:monooxygenase activity"/>
    <property type="evidence" value="ECO:0007669"/>
    <property type="project" value="UniProtKB-KW"/>
</dbReference>
<dbReference type="GO" id="GO:0005506">
    <property type="term" value="F:iron ion binding"/>
    <property type="evidence" value="ECO:0007669"/>
    <property type="project" value="InterPro"/>
</dbReference>
<gene>
    <name evidence="11" type="ORF">LTR09_010777</name>
</gene>
<dbReference type="EMBL" id="JAWDJX010000056">
    <property type="protein sequence ID" value="KAK3047802.1"/>
    <property type="molecule type" value="Genomic_DNA"/>
</dbReference>
<dbReference type="PANTHER" id="PTHR24305:SF29">
    <property type="entry name" value="BENZOATE-PARA-HYDROXYLASE"/>
    <property type="match status" value="1"/>
</dbReference>
<dbReference type="PROSITE" id="PS00086">
    <property type="entry name" value="CYTOCHROME_P450"/>
    <property type="match status" value="1"/>
</dbReference>
<evidence type="ECO:0000256" key="6">
    <source>
        <dbReference type="ARBA" id="ARBA00023004"/>
    </source>
</evidence>
<keyword evidence="10" id="KW-1133">Transmembrane helix</keyword>
<keyword evidence="12" id="KW-1185">Reference proteome</keyword>
<comment type="similarity">
    <text evidence="2 9">Belongs to the cytochrome P450 family.</text>
</comment>
<evidence type="ECO:0000256" key="9">
    <source>
        <dbReference type="RuleBase" id="RU000461"/>
    </source>
</evidence>
<dbReference type="GO" id="GO:0016705">
    <property type="term" value="F:oxidoreductase activity, acting on paired donors, with incorporation or reduction of molecular oxygen"/>
    <property type="evidence" value="ECO:0007669"/>
    <property type="project" value="InterPro"/>
</dbReference>
<dbReference type="Pfam" id="PF00067">
    <property type="entry name" value="p450"/>
    <property type="match status" value="1"/>
</dbReference>
<comment type="caution">
    <text evidence="11">The sequence shown here is derived from an EMBL/GenBank/DDBJ whole genome shotgun (WGS) entry which is preliminary data.</text>
</comment>
<evidence type="ECO:0000256" key="10">
    <source>
        <dbReference type="SAM" id="Phobius"/>
    </source>
</evidence>
<dbReference type="PRINTS" id="PR00385">
    <property type="entry name" value="P450"/>
</dbReference>
<keyword evidence="7 9" id="KW-0503">Monooxygenase</keyword>
<evidence type="ECO:0008006" key="13">
    <source>
        <dbReference type="Google" id="ProtNLM"/>
    </source>
</evidence>
<evidence type="ECO:0000313" key="11">
    <source>
        <dbReference type="EMBL" id="KAK3047802.1"/>
    </source>
</evidence>
<evidence type="ECO:0000256" key="2">
    <source>
        <dbReference type="ARBA" id="ARBA00010617"/>
    </source>
</evidence>
<evidence type="ECO:0000256" key="1">
    <source>
        <dbReference type="ARBA" id="ARBA00001971"/>
    </source>
</evidence>
<keyword evidence="3 8" id="KW-0349">Heme</keyword>
<dbReference type="SUPFAM" id="SSF48264">
    <property type="entry name" value="Cytochrome P450"/>
    <property type="match status" value="1"/>
</dbReference>
<reference evidence="11" key="1">
    <citation type="submission" date="2023-04" db="EMBL/GenBank/DDBJ databases">
        <title>Black Yeasts Isolated from many extreme environments.</title>
        <authorList>
            <person name="Coleine C."/>
            <person name="Stajich J.E."/>
            <person name="Selbmann L."/>
        </authorList>
    </citation>
    <scope>NUCLEOTIDE SEQUENCE</scope>
    <source>
        <strain evidence="11">CCFEE 5312</strain>
    </source>
</reference>
<dbReference type="GO" id="GO:0020037">
    <property type="term" value="F:heme binding"/>
    <property type="evidence" value="ECO:0007669"/>
    <property type="project" value="InterPro"/>
</dbReference>
<proteinExistence type="inferred from homology"/>
<dbReference type="Gene3D" id="1.10.630.10">
    <property type="entry name" value="Cytochrome P450"/>
    <property type="match status" value="1"/>
</dbReference>
<dbReference type="InterPro" id="IPR050121">
    <property type="entry name" value="Cytochrome_P450_monoxygenase"/>
</dbReference>
<feature type="transmembrane region" description="Helical" evidence="10">
    <location>
        <begin position="14"/>
        <end position="32"/>
    </location>
</feature>
<keyword evidence="10" id="KW-0812">Transmembrane</keyword>
<evidence type="ECO:0000256" key="3">
    <source>
        <dbReference type="ARBA" id="ARBA00022617"/>
    </source>
</evidence>
<dbReference type="Proteomes" id="UP001271007">
    <property type="component" value="Unassembled WGS sequence"/>
</dbReference>
<dbReference type="InterPro" id="IPR017972">
    <property type="entry name" value="Cyt_P450_CS"/>
</dbReference>
<dbReference type="PANTHER" id="PTHR24305">
    <property type="entry name" value="CYTOCHROME P450"/>
    <property type="match status" value="1"/>
</dbReference>
<organism evidence="11 12">
    <name type="scientific">Extremus antarcticus</name>
    <dbReference type="NCBI Taxonomy" id="702011"/>
    <lineage>
        <taxon>Eukaryota</taxon>
        <taxon>Fungi</taxon>
        <taxon>Dikarya</taxon>
        <taxon>Ascomycota</taxon>
        <taxon>Pezizomycotina</taxon>
        <taxon>Dothideomycetes</taxon>
        <taxon>Dothideomycetidae</taxon>
        <taxon>Mycosphaerellales</taxon>
        <taxon>Extremaceae</taxon>
        <taxon>Extremus</taxon>
    </lineage>
</organism>
<dbReference type="InterPro" id="IPR001128">
    <property type="entry name" value="Cyt_P450"/>
</dbReference>
<evidence type="ECO:0000256" key="8">
    <source>
        <dbReference type="PIRSR" id="PIRSR602401-1"/>
    </source>
</evidence>
<evidence type="ECO:0000256" key="7">
    <source>
        <dbReference type="ARBA" id="ARBA00023033"/>
    </source>
</evidence>
<comment type="cofactor">
    <cofactor evidence="1 8">
        <name>heme</name>
        <dbReference type="ChEBI" id="CHEBI:30413"/>
    </cofactor>
</comment>
<evidence type="ECO:0000256" key="5">
    <source>
        <dbReference type="ARBA" id="ARBA00023002"/>
    </source>
</evidence>
<dbReference type="AlphaFoldDB" id="A0AAJ0D763"/>
<feature type="binding site" description="axial binding residue" evidence="8">
    <location>
        <position position="461"/>
    </location>
    <ligand>
        <name>heme</name>
        <dbReference type="ChEBI" id="CHEBI:30413"/>
    </ligand>
    <ligandPart>
        <name>Fe</name>
        <dbReference type="ChEBI" id="CHEBI:18248"/>
    </ligandPart>
</feature>
<dbReference type="CDD" id="cd11058">
    <property type="entry name" value="CYP60B-like"/>
    <property type="match status" value="1"/>
</dbReference>
<dbReference type="InterPro" id="IPR002401">
    <property type="entry name" value="Cyt_P450_E_grp-I"/>
</dbReference>
<keyword evidence="4 8" id="KW-0479">Metal-binding</keyword>
<keyword evidence="6 8" id="KW-0408">Iron</keyword>
<dbReference type="PRINTS" id="PR00463">
    <property type="entry name" value="EP450I"/>
</dbReference>
<evidence type="ECO:0000256" key="4">
    <source>
        <dbReference type="ARBA" id="ARBA00022723"/>
    </source>
</evidence>
<protein>
    <recommendedName>
        <fullName evidence="13">Cytochrome P450</fullName>
    </recommendedName>
</protein>
<sequence>MASIVDSVLHLSGLVLRVGIYGSLALLAYAALKTAYNISPFHPLARYPGPLLWRSMRLPASIHHSRGDLYKHIAAIHAEYGPTVRIAPDELSFSSPEAWPQIYNSRPQLAKSEFHFSPGGSEEKLPDSMITANDVEHARLRRLTGPAFLNAGIKEVEPVLQHYVNLLCSQLADASREGSQNMVEWLLWALNDVIGQLALDQEFQCLERRRMHPWPEFLLAVLKITATLNQFRRFGISLKVFLPIMSQESRDAREGFLNLAISAVKTRLAREDEENFSGEKKRPDIVGLMLREMKNSEKLSEAEITSNSVLIVGGGAETTSTCLSATLYHLCKTPRVMQKLKDEIRASFTSTDEITLQAVGKMDYLKATIDESLRIQPVASYITPRLTPRGGHVIAGEVIPGGTYVSMGQWYMGRSKDLFANPLEFKPERWLDTSDSVDRIGPNGMTPDESLRPFSLGPRNCIGKLLALAEARLVIAKLLWNFDLELDGLHDTWVQDARFYILWQLQPLKIKLTPVER</sequence>
<keyword evidence="10" id="KW-0472">Membrane</keyword>